<dbReference type="InterPro" id="IPR003656">
    <property type="entry name" value="Znf_BED"/>
</dbReference>
<evidence type="ECO:0000256" key="5">
    <source>
        <dbReference type="ARBA" id="ARBA00022741"/>
    </source>
</evidence>
<dbReference type="InterPro" id="IPR036388">
    <property type="entry name" value="WH-like_DNA-bd_sf"/>
</dbReference>
<dbReference type="FunFam" id="3.40.50.300:FF:001091">
    <property type="entry name" value="Probable disease resistance protein At1g61300"/>
    <property type="match status" value="1"/>
</dbReference>
<protein>
    <submittedName>
        <fullName evidence="14 15">Probable disease resistance protein At4g27220 isoform X1</fullName>
    </submittedName>
</protein>
<name>A0A6P8DC79_PUNGR</name>
<organism evidence="13 14">
    <name type="scientific">Punica granatum</name>
    <name type="common">Pomegranate</name>
    <dbReference type="NCBI Taxonomy" id="22663"/>
    <lineage>
        <taxon>Eukaryota</taxon>
        <taxon>Viridiplantae</taxon>
        <taxon>Streptophyta</taxon>
        <taxon>Embryophyta</taxon>
        <taxon>Tracheophyta</taxon>
        <taxon>Spermatophyta</taxon>
        <taxon>Magnoliopsida</taxon>
        <taxon>eudicotyledons</taxon>
        <taxon>Gunneridae</taxon>
        <taxon>Pentapetalae</taxon>
        <taxon>rosids</taxon>
        <taxon>malvids</taxon>
        <taxon>Myrtales</taxon>
        <taxon>Lythraceae</taxon>
        <taxon>Punica</taxon>
    </lineage>
</organism>
<keyword evidence="7" id="KW-0611">Plant defense</keyword>
<dbReference type="InterPro" id="IPR002182">
    <property type="entry name" value="NB-ARC"/>
</dbReference>
<gene>
    <name evidence="14 15" type="primary">LOC116201676</name>
</gene>
<dbReference type="PANTHER" id="PTHR33463">
    <property type="entry name" value="NB-ARC DOMAIN-CONTAINING PROTEIN-RELATED"/>
    <property type="match status" value="1"/>
</dbReference>
<feature type="domain" description="BED-type" evidence="12">
    <location>
        <begin position="3"/>
        <end position="71"/>
    </location>
</feature>
<dbReference type="SUPFAM" id="SSF52047">
    <property type="entry name" value="RNI-like"/>
    <property type="match status" value="1"/>
</dbReference>
<dbReference type="GeneID" id="116201676"/>
<dbReference type="InterPro" id="IPR050905">
    <property type="entry name" value="Plant_NBS-LRR"/>
</dbReference>
<dbReference type="GO" id="GO:0006952">
    <property type="term" value="P:defense response"/>
    <property type="evidence" value="ECO:0007669"/>
    <property type="project" value="UniProtKB-KW"/>
</dbReference>
<dbReference type="Pfam" id="PF23247">
    <property type="entry name" value="LRR_RPS2"/>
    <property type="match status" value="3"/>
</dbReference>
<evidence type="ECO:0000256" key="2">
    <source>
        <dbReference type="ARBA" id="ARBA00022614"/>
    </source>
</evidence>
<sequence length="1529" mass="171546">MGKPKHSCWEYVKSIQDPANPSKRRWQCKYCNKDYAGGASRIKVHLGLERGQGIEICQNFKKRHMSQVPENGMSSAAENAQVAGFPSSGLVFNQESLNIPPQTSLGGIQGPMRSIESEMDLSVHTLDLSVGNSTRLAATINDFAAAVDSQPPVDPSNIVPQQYDNQIMPCPNPQANPQHAMEQQNMSASTMNREPMVDRVAENPGPGVQSGLPPNGPDLPEEYHQADAMQVDRDTCSERGQRTGAAFPGLTRDAILVPELVGQEFNRVVNEIWDYITKENILSVGIYGMGGVGKTTIVKHLYNKVCANADFGNIFWVTVSKDCSIHQLQNKIAKAIKVPHLFEDADESMRPTLLFNHLSKQKKSLIILDDLWQHLELRDVGIPVMKDGIQLVLTTRNCRVCERMSCERTIGVKPLSNEESWTLFVRKFGADLSPSWEPTAKSIAEECKGMPLAIVVMAASMRGVHSDHGWEDTLETLKHPGALQEDMQTSVFPILRYSYDCLDAEKQQCLLQCALYPEDWKVCREELIELCIDEGVIRGDSRWKMHNKGHRLLDELEKACLLEYVPIHVGGYETKAVRMHDVIRDMALYIMNANSPCMVKSGLHLDDMPGEDEWMPNLQRVSLIKSGIRVVSSMSPNCPQLTTLLLSAGWESGDLPECFFEWLPGLKVIDLSDTGIRKVPESITNLEKLNALILKRCYQLYVIPSLAKLTSLKKLDLQSCHSLKEAPDGLGMLVNLTYLDFSDTSIEKISDGVIGKLQKLQYLATNYIEVKGEEIAKLKKLESLYCRFQNVNELSEHIQHATMIKSYVLSIGFHGYDDQGSLPDPFDDEDNEFGNPFSMWGKKSIFLGDIGQYSMGETFHLPRDVKTLTVEHYNGTWSDICRLEDLRVFKIFDCREVSALPFPSQQGDHCPNLKELRISRCPKLKHLLVPRHSCNLYFKKLEKLVIEDCGELESIIDEEESLELPFLSQHGDHFPNFNELYISHCPKLKHLLVVSGRSRSSTLYLKKLEKLQICGCEQLESIIGGATDEEESLTSSTSPLPPDAFSQLQSIKIESCPKMKNVVGPELLPLLHNLQRIRVNEASNMEEIIAVPSLSPPPPPPPGGHCPNLEELHISTCPKLKHLLVPRHSCHLYLKKLEKLEIWDCEELESIIGAATDEEESLTSSTSPLPPDAFSQLQSIQISYCPKMKNVVGPELLPLLHNLQRIHVHGASNMKEIIAVPSPTSIPAAMFPLQLPLLTSISVSGCLERKRVLTLELFMFLPNLQTIIVRDCKEMKEVIGGQELDHGATSSLFLSPIPAASPGNQLSTRKLALNLSDLMASLSPPPIPATTSTLFLPLLTKIYVEQCQQMKRVLTLELFMLLPNLQTIRVHNCKEMKEVIGSQELDPGSPSSLFLSPIPAASPDDQLSSRKLTLELDDLEELESICRWTGLRDLIHVIEISRCPKLKRIEMLDDASPPPSLKEIVLIDKVDGNRERQWWESLEWVHPEAKTTLEPCVLFESRLEYLVRRQEEMARSLLLLWEIAGLWIA</sequence>
<dbReference type="GO" id="GO:0043531">
    <property type="term" value="F:ADP binding"/>
    <property type="evidence" value="ECO:0007669"/>
    <property type="project" value="InterPro"/>
</dbReference>
<keyword evidence="2" id="KW-0433">Leucine-rich repeat</keyword>
<evidence type="ECO:0000256" key="10">
    <source>
        <dbReference type="PROSITE-ProRule" id="PRU00027"/>
    </source>
</evidence>
<dbReference type="PRINTS" id="PR00364">
    <property type="entry name" value="DISEASERSIST"/>
</dbReference>
<evidence type="ECO:0000256" key="1">
    <source>
        <dbReference type="ARBA" id="ARBA00008894"/>
    </source>
</evidence>
<comment type="similarity">
    <text evidence="1">Belongs to the disease resistance NB-LRR family.</text>
</comment>
<dbReference type="RefSeq" id="XP_031388843.1">
    <property type="nucleotide sequence ID" value="XM_031532983.1"/>
</dbReference>
<evidence type="ECO:0000256" key="3">
    <source>
        <dbReference type="ARBA" id="ARBA00022723"/>
    </source>
</evidence>
<keyword evidence="9" id="KW-0067">ATP-binding</keyword>
<dbReference type="GO" id="GO:0003677">
    <property type="term" value="F:DNA binding"/>
    <property type="evidence" value="ECO:0007669"/>
    <property type="project" value="InterPro"/>
</dbReference>
<dbReference type="Gene3D" id="3.80.10.10">
    <property type="entry name" value="Ribonuclease Inhibitor"/>
    <property type="match status" value="3"/>
</dbReference>
<dbReference type="RefSeq" id="XP_031388844.1">
    <property type="nucleotide sequence ID" value="XM_031532984.1"/>
</dbReference>
<keyword evidence="5" id="KW-0547">Nucleotide-binding</keyword>
<dbReference type="InterPro" id="IPR042197">
    <property type="entry name" value="Apaf_helical"/>
</dbReference>
<dbReference type="InterPro" id="IPR057135">
    <property type="entry name" value="At4g27190-like_LRR"/>
</dbReference>
<proteinExistence type="inferred from homology"/>
<keyword evidence="3" id="KW-0479">Metal-binding</keyword>
<dbReference type="InterPro" id="IPR027417">
    <property type="entry name" value="P-loop_NTPase"/>
</dbReference>
<dbReference type="SUPFAM" id="SSF52540">
    <property type="entry name" value="P-loop containing nucleoside triphosphate hydrolases"/>
    <property type="match status" value="1"/>
</dbReference>
<dbReference type="GO" id="GO:0008270">
    <property type="term" value="F:zinc ion binding"/>
    <property type="evidence" value="ECO:0007669"/>
    <property type="project" value="UniProtKB-KW"/>
</dbReference>
<dbReference type="Pfam" id="PF00931">
    <property type="entry name" value="NB-ARC"/>
    <property type="match status" value="1"/>
</dbReference>
<evidence type="ECO:0000256" key="9">
    <source>
        <dbReference type="ARBA" id="ARBA00022840"/>
    </source>
</evidence>
<dbReference type="FunFam" id="1.10.10.10:FF:000322">
    <property type="entry name" value="Probable disease resistance protein At1g63360"/>
    <property type="match status" value="1"/>
</dbReference>
<dbReference type="Pfam" id="PF23559">
    <property type="entry name" value="WHD_DRP"/>
    <property type="match status" value="1"/>
</dbReference>
<dbReference type="SUPFAM" id="SSF52058">
    <property type="entry name" value="L domain-like"/>
    <property type="match status" value="2"/>
</dbReference>
<keyword evidence="13" id="KW-1185">Reference proteome</keyword>
<dbReference type="PROSITE" id="PS50808">
    <property type="entry name" value="ZF_BED"/>
    <property type="match status" value="1"/>
</dbReference>
<accession>A0A6P8DC79</accession>
<evidence type="ECO:0000259" key="12">
    <source>
        <dbReference type="PROSITE" id="PS50808"/>
    </source>
</evidence>
<dbReference type="Gene3D" id="3.40.50.300">
    <property type="entry name" value="P-loop containing nucleotide triphosphate hydrolases"/>
    <property type="match status" value="1"/>
</dbReference>
<evidence type="ECO:0000313" key="15">
    <source>
        <dbReference type="RefSeq" id="XP_031388844.1"/>
    </source>
</evidence>
<reference evidence="13" key="1">
    <citation type="journal article" date="2020" name="Plant Biotechnol. J.">
        <title>The pomegranate (Punica granatum L.) draft genome dissects genetic divergence between soft- and hard-seeded cultivars.</title>
        <authorList>
            <person name="Luo X."/>
            <person name="Li H."/>
            <person name="Wu Z."/>
            <person name="Yao W."/>
            <person name="Zhao P."/>
            <person name="Cao D."/>
            <person name="Yu H."/>
            <person name="Li K."/>
            <person name="Poudel K."/>
            <person name="Zhao D."/>
            <person name="Zhang F."/>
            <person name="Xia X."/>
            <person name="Chen L."/>
            <person name="Wang Q."/>
            <person name="Jing D."/>
            <person name="Cao S."/>
        </authorList>
    </citation>
    <scope>NUCLEOTIDE SEQUENCE [LARGE SCALE GENOMIC DNA]</scope>
</reference>
<reference evidence="14 15" key="2">
    <citation type="submission" date="2025-04" db="UniProtKB">
        <authorList>
            <consortium name="RefSeq"/>
        </authorList>
    </citation>
    <scope>IDENTIFICATION</scope>
    <source>
        <tissue evidence="14 15">Leaf</tissue>
    </source>
</reference>
<feature type="region of interest" description="Disordered" evidence="11">
    <location>
        <begin position="202"/>
        <end position="222"/>
    </location>
</feature>
<evidence type="ECO:0000256" key="4">
    <source>
        <dbReference type="ARBA" id="ARBA00022737"/>
    </source>
</evidence>
<dbReference type="InterPro" id="IPR032675">
    <property type="entry name" value="LRR_dom_sf"/>
</dbReference>
<dbReference type="InterPro" id="IPR058922">
    <property type="entry name" value="WHD_DRP"/>
</dbReference>
<keyword evidence="8" id="KW-0862">Zinc</keyword>
<evidence type="ECO:0000313" key="13">
    <source>
        <dbReference type="Proteomes" id="UP000515151"/>
    </source>
</evidence>
<evidence type="ECO:0000313" key="14">
    <source>
        <dbReference type="RefSeq" id="XP_031388843.1"/>
    </source>
</evidence>
<dbReference type="Gene3D" id="1.10.10.10">
    <property type="entry name" value="Winged helix-like DNA-binding domain superfamily/Winged helix DNA-binding domain"/>
    <property type="match status" value="1"/>
</dbReference>
<dbReference type="OrthoDB" id="1926275at2759"/>
<evidence type="ECO:0000256" key="8">
    <source>
        <dbReference type="ARBA" id="ARBA00022833"/>
    </source>
</evidence>
<dbReference type="Proteomes" id="UP000515151">
    <property type="component" value="Chromosome 3"/>
</dbReference>
<dbReference type="Pfam" id="PF23598">
    <property type="entry name" value="LRR_14"/>
    <property type="match status" value="1"/>
</dbReference>
<dbReference type="PANTHER" id="PTHR33463:SF187">
    <property type="entry name" value="AND NB-ARC DOMAIN DISEASE RESISTANCE PROTEIN, PUTATIVE-RELATED"/>
    <property type="match status" value="1"/>
</dbReference>
<dbReference type="GO" id="GO:0005524">
    <property type="term" value="F:ATP binding"/>
    <property type="evidence" value="ECO:0007669"/>
    <property type="project" value="UniProtKB-KW"/>
</dbReference>
<keyword evidence="6 10" id="KW-0863">Zinc-finger</keyword>
<dbReference type="Gene3D" id="1.10.8.430">
    <property type="entry name" value="Helical domain of apoptotic protease-activating factors"/>
    <property type="match status" value="1"/>
</dbReference>
<evidence type="ECO:0000256" key="11">
    <source>
        <dbReference type="SAM" id="MobiDB-lite"/>
    </source>
</evidence>
<evidence type="ECO:0000256" key="7">
    <source>
        <dbReference type="ARBA" id="ARBA00022821"/>
    </source>
</evidence>
<keyword evidence="4" id="KW-0677">Repeat</keyword>
<dbReference type="InterPro" id="IPR055414">
    <property type="entry name" value="LRR_R13L4/SHOC2-like"/>
</dbReference>
<evidence type="ECO:0000256" key="6">
    <source>
        <dbReference type="ARBA" id="ARBA00022771"/>
    </source>
</evidence>